<dbReference type="CDD" id="cd00861">
    <property type="entry name" value="ProRS_anticodon_short"/>
    <property type="match status" value="1"/>
</dbReference>
<dbReference type="Pfam" id="PF00587">
    <property type="entry name" value="tRNA-synt_2b"/>
    <property type="match status" value="1"/>
</dbReference>
<evidence type="ECO:0000256" key="2">
    <source>
        <dbReference type="ARBA" id="ARBA00011738"/>
    </source>
</evidence>
<dbReference type="Pfam" id="PF03129">
    <property type="entry name" value="HGTP_anticodon"/>
    <property type="match status" value="1"/>
</dbReference>
<evidence type="ECO:0000256" key="5">
    <source>
        <dbReference type="ARBA" id="ARBA00022741"/>
    </source>
</evidence>
<proteinExistence type="inferred from homology"/>
<dbReference type="PROSITE" id="PS50862">
    <property type="entry name" value="AA_TRNA_LIGASE_II"/>
    <property type="match status" value="1"/>
</dbReference>
<comment type="function">
    <text evidence="10 12">Catalyzes the attachment of proline to tRNA(Pro) in a two-step reaction: proline is first activated by ATP to form Pro-AMP and then transferred to the acceptor end of tRNA(Pro). As ProRS can inadvertently accommodate and process non-cognate amino acids such as alanine and cysteine, to avoid such errors it has two additional distinct editing activities against alanine. One activity is designated as 'pretransfer' editing and involves the tRNA(Pro)-independent hydrolysis of activated Ala-AMP. The other activity is designated 'posttransfer' editing and involves deacylation of mischarged Ala-tRNA(Pro). The misacylated Cys-tRNA(Pro) is not edited by ProRS.</text>
</comment>
<dbReference type="FunFam" id="3.30.930.10:FF:000066">
    <property type="entry name" value="Proline--tRNA ligase"/>
    <property type="match status" value="1"/>
</dbReference>
<accession>A0A1F7RX72</accession>
<dbReference type="InterPro" id="IPR004500">
    <property type="entry name" value="Pro-tRNA-synth_IIa_bac-type"/>
</dbReference>
<dbReference type="GO" id="GO:0006433">
    <property type="term" value="P:prolyl-tRNA aminoacylation"/>
    <property type="evidence" value="ECO:0007669"/>
    <property type="project" value="UniProtKB-UniRule"/>
</dbReference>
<dbReference type="InterPro" id="IPR002316">
    <property type="entry name" value="Pro-tRNA-ligase_IIa"/>
</dbReference>
<keyword evidence="8 12" id="KW-0030">Aminoacyl-tRNA synthetase</keyword>
<dbReference type="InterPro" id="IPR007214">
    <property type="entry name" value="YbaK/aa-tRNA-synth-assoc-dom"/>
</dbReference>
<keyword evidence="5 12" id="KW-0547">Nucleotide-binding</keyword>
<evidence type="ECO:0000313" key="15">
    <source>
        <dbReference type="Proteomes" id="UP000178435"/>
    </source>
</evidence>
<dbReference type="FunFam" id="3.30.930.10:FF:000065">
    <property type="entry name" value="Proline--tRNA ligase"/>
    <property type="match status" value="1"/>
</dbReference>
<dbReference type="InterPro" id="IPR036754">
    <property type="entry name" value="YbaK/aa-tRNA-synt-asso_dom_sf"/>
</dbReference>
<dbReference type="GO" id="GO:0005524">
    <property type="term" value="F:ATP binding"/>
    <property type="evidence" value="ECO:0007669"/>
    <property type="project" value="UniProtKB-UniRule"/>
</dbReference>
<evidence type="ECO:0000256" key="7">
    <source>
        <dbReference type="ARBA" id="ARBA00022917"/>
    </source>
</evidence>
<protein>
    <recommendedName>
        <fullName evidence="12">Proline--tRNA ligase</fullName>
        <ecNumber evidence="12">6.1.1.15</ecNumber>
    </recommendedName>
    <alternativeName>
        <fullName evidence="12">Prolyl-tRNA synthetase</fullName>
        <shortName evidence="12">ProRS</shortName>
    </alternativeName>
</protein>
<dbReference type="InterPro" id="IPR006195">
    <property type="entry name" value="aa-tRNA-synth_II"/>
</dbReference>
<dbReference type="PANTHER" id="PTHR42753">
    <property type="entry name" value="MITOCHONDRIAL RIBOSOME PROTEIN L39/PROLYL-TRNA LIGASE FAMILY MEMBER"/>
    <property type="match status" value="1"/>
</dbReference>
<dbReference type="CDD" id="cd00779">
    <property type="entry name" value="ProRS_core_prok"/>
    <property type="match status" value="1"/>
</dbReference>
<dbReference type="SUPFAM" id="SSF52954">
    <property type="entry name" value="Class II aaRS ABD-related"/>
    <property type="match status" value="1"/>
</dbReference>
<comment type="subcellular location">
    <subcellularLocation>
        <location evidence="1 12">Cytoplasm</location>
    </subcellularLocation>
</comment>
<dbReference type="GO" id="GO:0004827">
    <property type="term" value="F:proline-tRNA ligase activity"/>
    <property type="evidence" value="ECO:0007669"/>
    <property type="project" value="UniProtKB-UniRule"/>
</dbReference>
<comment type="subunit">
    <text evidence="2 12">Homodimer.</text>
</comment>
<dbReference type="Proteomes" id="UP000178435">
    <property type="component" value="Unassembled WGS sequence"/>
</dbReference>
<dbReference type="CDD" id="cd04334">
    <property type="entry name" value="ProRS-INS"/>
    <property type="match status" value="1"/>
</dbReference>
<dbReference type="PRINTS" id="PR01046">
    <property type="entry name" value="TRNASYNTHPRO"/>
</dbReference>
<dbReference type="NCBIfam" id="NF006625">
    <property type="entry name" value="PRK09194.1"/>
    <property type="match status" value="1"/>
</dbReference>
<dbReference type="GO" id="GO:0005829">
    <property type="term" value="C:cytosol"/>
    <property type="evidence" value="ECO:0007669"/>
    <property type="project" value="TreeGrafter"/>
</dbReference>
<dbReference type="AlphaFoldDB" id="A0A1F7RX72"/>
<dbReference type="InterPro" id="IPR044140">
    <property type="entry name" value="ProRS_anticodon_short"/>
</dbReference>
<comment type="caution">
    <text evidence="14">The sequence shown here is derived from an EMBL/GenBank/DDBJ whole genome shotgun (WGS) entry which is preliminary data.</text>
</comment>
<keyword evidence="6 12" id="KW-0067">ATP-binding</keyword>
<evidence type="ECO:0000256" key="1">
    <source>
        <dbReference type="ARBA" id="ARBA00004496"/>
    </source>
</evidence>
<evidence type="ECO:0000256" key="6">
    <source>
        <dbReference type="ARBA" id="ARBA00022840"/>
    </source>
</evidence>
<dbReference type="SUPFAM" id="SSF55681">
    <property type="entry name" value="Class II aaRS and biotin synthetases"/>
    <property type="match status" value="1"/>
</dbReference>
<name>A0A1F7RX72_9BACT</name>
<evidence type="ECO:0000256" key="4">
    <source>
        <dbReference type="ARBA" id="ARBA00022598"/>
    </source>
</evidence>
<dbReference type="Gene3D" id="3.30.930.10">
    <property type="entry name" value="Bira Bifunctional Protein, Domain 2"/>
    <property type="match status" value="2"/>
</dbReference>
<dbReference type="PANTHER" id="PTHR42753:SF2">
    <property type="entry name" value="PROLINE--TRNA LIGASE"/>
    <property type="match status" value="1"/>
</dbReference>
<dbReference type="InterPro" id="IPR050062">
    <property type="entry name" value="Pro-tRNA_synthetase"/>
</dbReference>
<evidence type="ECO:0000256" key="12">
    <source>
        <dbReference type="HAMAP-Rule" id="MF_01569"/>
    </source>
</evidence>
<comment type="catalytic activity">
    <reaction evidence="9 12">
        <text>tRNA(Pro) + L-proline + ATP = L-prolyl-tRNA(Pro) + AMP + diphosphate</text>
        <dbReference type="Rhea" id="RHEA:14305"/>
        <dbReference type="Rhea" id="RHEA-COMP:9700"/>
        <dbReference type="Rhea" id="RHEA-COMP:9702"/>
        <dbReference type="ChEBI" id="CHEBI:30616"/>
        <dbReference type="ChEBI" id="CHEBI:33019"/>
        <dbReference type="ChEBI" id="CHEBI:60039"/>
        <dbReference type="ChEBI" id="CHEBI:78442"/>
        <dbReference type="ChEBI" id="CHEBI:78532"/>
        <dbReference type="ChEBI" id="CHEBI:456215"/>
        <dbReference type="EC" id="6.1.1.15"/>
    </reaction>
</comment>
<dbReference type="InterPro" id="IPR004154">
    <property type="entry name" value="Anticodon-bd"/>
</dbReference>
<dbReference type="InterPro" id="IPR023717">
    <property type="entry name" value="Pro-tRNA-Synthase_IIa_type1"/>
</dbReference>
<keyword evidence="4 12" id="KW-0436">Ligase</keyword>
<evidence type="ECO:0000259" key="13">
    <source>
        <dbReference type="PROSITE" id="PS50862"/>
    </source>
</evidence>
<organism evidence="14 15">
    <name type="scientific">Candidatus Schekmanbacteria bacterium RBG_16_38_11</name>
    <dbReference type="NCBI Taxonomy" id="1817880"/>
    <lineage>
        <taxon>Bacteria</taxon>
        <taxon>Candidatus Schekmaniibacteriota</taxon>
    </lineage>
</organism>
<evidence type="ECO:0000256" key="9">
    <source>
        <dbReference type="ARBA" id="ARBA00047671"/>
    </source>
</evidence>
<comment type="similarity">
    <text evidence="11 12">Belongs to the class-II aminoacyl-tRNA synthetase family. ProS type 1 subfamily.</text>
</comment>
<dbReference type="NCBIfam" id="TIGR00409">
    <property type="entry name" value="proS_fam_II"/>
    <property type="match status" value="1"/>
</dbReference>
<dbReference type="SUPFAM" id="SSF55826">
    <property type="entry name" value="YbaK/ProRS associated domain"/>
    <property type="match status" value="1"/>
</dbReference>
<dbReference type="HAMAP" id="MF_01569">
    <property type="entry name" value="Pro_tRNA_synth_type1"/>
    <property type="match status" value="1"/>
</dbReference>
<dbReference type="EC" id="6.1.1.15" evidence="12"/>
<dbReference type="EMBL" id="MGDF01000059">
    <property type="protein sequence ID" value="OGL46156.1"/>
    <property type="molecule type" value="Genomic_DNA"/>
</dbReference>
<evidence type="ECO:0000313" key="14">
    <source>
        <dbReference type="EMBL" id="OGL46156.1"/>
    </source>
</evidence>
<comment type="domain">
    <text evidence="12">Consists of three domains: the N-terminal catalytic domain, the editing domain and the C-terminal anticodon-binding domain.</text>
</comment>
<evidence type="ECO:0000256" key="10">
    <source>
        <dbReference type="ARBA" id="ARBA00053664"/>
    </source>
</evidence>
<feature type="domain" description="Aminoacyl-transfer RNA synthetases class-II family profile" evidence="13">
    <location>
        <begin position="38"/>
        <end position="472"/>
    </location>
</feature>
<dbReference type="InterPro" id="IPR002314">
    <property type="entry name" value="aa-tRNA-synt_IIb"/>
</dbReference>
<evidence type="ECO:0000256" key="8">
    <source>
        <dbReference type="ARBA" id="ARBA00023146"/>
    </source>
</evidence>
<dbReference type="Gene3D" id="3.40.50.800">
    <property type="entry name" value="Anticodon-binding domain"/>
    <property type="match status" value="1"/>
</dbReference>
<dbReference type="GO" id="GO:0002161">
    <property type="term" value="F:aminoacyl-tRNA deacylase activity"/>
    <property type="evidence" value="ECO:0007669"/>
    <property type="project" value="InterPro"/>
</dbReference>
<evidence type="ECO:0000256" key="3">
    <source>
        <dbReference type="ARBA" id="ARBA00022490"/>
    </source>
</evidence>
<dbReference type="Pfam" id="PF04073">
    <property type="entry name" value="tRNA_edit"/>
    <property type="match status" value="1"/>
</dbReference>
<dbReference type="PIRSF" id="PIRSF001535">
    <property type="entry name" value="ProRS_1"/>
    <property type="match status" value="1"/>
</dbReference>
<dbReference type="InterPro" id="IPR033730">
    <property type="entry name" value="ProRS_core_prok"/>
</dbReference>
<keyword evidence="3 12" id="KW-0963">Cytoplasm</keyword>
<dbReference type="FunFam" id="3.40.50.800:FF:000011">
    <property type="entry name" value="Proline--tRNA ligase"/>
    <property type="match status" value="1"/>
</dbReference>
<sequence length="576" mass="65442">MRWSKYLIPTLKEDPTEAEVISHKLMLRAGMIRKLSAGIYNYLPLGYRVIRKIEEIIRQEMNRAGALEVLLPAIQPSELWIESGRWELYGKELLRIKDRSDRDFCFGPTHEEVITDLVRKEVKSYRQLPLNLYQIQTKFRDEIRPRFGIMRAREFTMKDAYSFDADDKGAEVNYQKMHEAYCKIFERCGLKFRPVEAETGTIGGSFSHEFMVLADTGEETIASCNKCQYAANIERAEIGGEQIKDQKSKIKSNDLELRELKTVDTPGLKAVEEVAAFLKREKKDLIKTLIYEADGEPVAALIRGDCEINENKLKKVLGCKEIKLAGDEMVERVTKSPKGFAGPVGLSGIRIMADWSVKGMANSVTGANSLDKHYINVNIGRDFTVKEFYDLRVSKENDPCPKCTGRLVFTKGIEVGHIFKLGTKYSESLKATFLDQEGKEQLMIMGCYGIGVGRAMAASIEQNNDEDGIIWPMPIAPFHVLILPLNTNHKETLEISERIYKGLLDKGVEVLLDDRDERPGVKFKDSDLIGIPLRITIGEKSLKEGKVEIRERKTKEIKKIEKDKVVEEILVFLSTL</sequence>
<keyword evidence="7 12" id="KW-0648">Protein biosynthesis</keyword>
<dbReference type="InterPro" id="IPR045864">
    <property type="entry name" value="aa-tRNA-synth_II/BPL/LPL"/>
</dbReference>
<reference evidence="14 15" key="1">
    <citation type="journal article" date="2016" name="Nat. Commun.">
        <title>Thousands of microbial genomes shed light on interconnected biogeochemical processes in an aquifer system.</title>
        <authorList>
            <person name="Anantharaman K."/>
            <person name="Brown C.T."/>
            <person name="Hug L.A."/>
            <person name="Sharon I."/>
            <person name="Castelle C.J."/>
            <person name="Probst A.J."/>
            <person name="Thomas B.C."/>
            <person name="Singh A."/>
            <person name="Wilkins M.J."/>
            <person name="Karaoz U."/>
            <person name="Brodie E.L."/>
            <person name="Williams K.H."/>
            <person name="Hubbard S.S."/>
            <person name="Banfield J.F."/>
        </authorList>
    </citation>
    <scope>NUCLEOTIDE SEQUENCE [LARGE SCALE GENOMIC DNA]</scope>
</reference>
<gene>
    <name evidence="12" type="primary">proS</name>
    <name evidence="14" type="ORF">A2149_01955</name>
</gene>
<dbReference type="InterPro" id="IPR036621">
    <property type="entry name" value="Anticodon-bd_dom_sf"/>
</dbReference>
<evidence type="ECO:0000256" key="11">
    <source>
        <dbReference type="ARBA" id="ARBA00060755"/>
    </source>
</evidence>